<evidence type="ECO:0008006" key="4">
    <source>
        <dbReference type="Google" id="ProtNLM"/>
    </source>
</evidence>
<dbReference type="InterPro" id="IPR007298">
    <property type="entry name" value="Cu-R_lipoprotein_NlpE"/>
</dbReference>
<dbReference type="EMBL" id="LAJX01000205">
    <property type="protein sequence ID" value="KJV05572.1"/>
    <property type="molecule type" value="Genomic_DNA"/>
</dbReference>
<comment type="caution">
    <text evidence="2">The sequence shown here is derived from an EMBL/GenBank/DDBJ whole genome shotgun (WGS) entry which is preliminary data.</text>
</comment>
<gene>
    <name evidence="2" type="ORF">VZ94_17215</name>
</gene>
<dbReference type="Gene3D" id="2.40.128.640">
    <property type="match status" value="1"/>
</dbReference>
<dbReference type="PATRIC" id="fig|1632867.3.peg.2381"/>
<dbReference type="RefSeq" id="WP_045780163.1">
    <property type="nucleotide sequence ID" value="NZ_LAJX01000205.1"/>
</dbReference>
<accession>A0A0F3IFW9</accession>
<evidence type="ECO:0000256" key="1">
    <source>
        <dbReference type="SAM" id="SignalP"/>
    </source>
</evidence>
<dbReference type="OrthoDB" id="5348860at2"/>
<dbReference type="Proteomes" id="UP000033684">
    <property type="component" value="Unassembled WGS sequence"/>
</dbReference>
<protein>
    <recommendedName>
        <fullName evidence="4">Lipoprotein</fullName>
    </recommendedName>
</protein>
<evidence type="ECO:0000313" key="3">
    <source>
        <dbReference type="Proteomes" id="UP000033684"/>
    </source>
</evidence>
<reference evidence="2 3" key="2">
    <citation type="journal article" date="2016" name="Microb. Ecol.">
        <title>Genome Characteristics of a Novel Type I Methanotroph (Sn10-6) Isolated from a Flooded Indian Rice Field.</title>
        <authorList>
            <person name="Rahalkar M.C."/>
            <person name="Pandit P.S."/>
            <person name="Dhakephalkar P.K."/>
            <person name="Pore S."/>
            <person name="Arora P."/>
            <person name="Kapse N."/>
        </authorList>
    </citation>
    <scope>NUCLEOTIDE SEQUENCE [LARGE SCALE GENOMIC DNA]</scope>
    <source>
        <strain evidence="2 3">Sn10-6</strain>
    </source>
</reference>
<keyword evidence="3" id="KW-1185">Reference proteome</keyword>
<dbReference type="AlphaFoldDB" id="A0A0F3IFW9"/>
<proteinExistence type="predicted"/>
<organism evidence="2 3">
    <name type="scientific">Methylocucumis oryzae</name>
    <dbReference type="NCBI Taxonomy" id="1632867"/>
    <lineage>
        <taxon>Bacteria</taxon>
        <taxon>Pseudomonadati</taxon>
        <taxon>Pseudomonadota</taxon>
        <taxon>Gammaproteobacteria</taxon>
        <taxon>Methylococcales</taxon>
        <taxon>Methylococcaceae</taxon>
        <taxon>Methylocucumis</taxon>
    </lineage>
</organism>
<feature type="chain" id="PRO_5002462284" description="Lipoprotein" evidence="1">
    <location>
        <begin position="30"/>
        <end position="179"/>
    </location>
</feature>
<evidence type="ECO:0000313" key="2">
    <source>
        <dbReference type="EMBL" id="KJV05572.1"/>
    </source>
</evidence>
<feature type="signal peptide" evidence="1">
    <location>
        <begin position="1"/>
        <end position="29"/>
    </location>
</feature>
<keyword evidence="1" id="KW-0732">Signal</keyword>
<name>A0A0F3IFW9_9GAMM</name>
<dbReference type="Pfam" id="PF04170">
    <property type="entry name" value="NlpE"/>
    <property type="match status" value="1"/>
</dbReference>
<sequence length="179" mass="20487">MFAARNQLKQQLLFILSSALLTASSLALAVSDMEMQERMLKAREKTTMQHEEHSAHMNSANKEQEEFHGVFYGFLPCPDGCNGIKTTLSLKQKNIYLLVTQEAKDSSREFFEKGKYTWDDENKIVILMPRKDGVAKKLHIEDDGTLIQLGNDGTRITTDADRYILRRSDTVKSRQVHIH</sequence>
<reference evidence="3" key="1">
    <citation type="submission" date="2015-03" db="EMBL/GenBank/DDBJ databases">
        <title>Draft genome sequence of a novel methanotroph (Sn10-6) isolated from flooded ricefield rhizosphere in India.</title>
        <authorList>
            <person name="Pandit P.S."/>
            <person name="Pore S.D."/>
            <person name="Arora P."/>
            <person name="Kapse N.G."/>
            <person name="Dhakephalkar P.K."/>
            <person name="Rahalkar M.C."/>
        </authorList>
    </citation>
    <scope>NUCLEOTIDE SEQUENCE [LARGE SCALE GENOMIC DNA]</scope>
    <source>
        <strain evidence="3">Sn10-6</strain>
    </source>
</reference>